<accession>A0ABD0L687</accession>
<reference evidence="2 3" key="1">
    <citation type="journal article" date="2023" name="Sci. Data">
        <title>Genome assembly of the Korean intertidal mud-creeper Batillaria attramentaria.</title>
        <authorList>
            <person name="Patra A.K."/>
            <person name="Ho P.T."/>
            <person name="Jun S."/>
            <person name="Lee S.J."/>
            <person name="Kim Y."/>
            <person name="Won Y.J."/>
        </authorList>
    </citation>
    <scope>NUCLEOTIDE SEQUENCE [LARGE SCALE GENOMIC DNA]</scope>
    <source>
        <strain evidence="2">Wonlab-2016</strain>
    </source>
</reference>
<name>A0ABD0L687_9CAEN</name>
<protein>
    <submittedName>
        <fullName evidence="2">Uncharacterized protein</fullName>
    </submittedName>
</protein>
<keyword evidence="3" id="KW-1185">Reference proteome</keyword>
<feature type="compositionally biased region" description="Polar residues" evidence="1">
    <location>
        <begin position="1"/>
        <end position="25"/>
    </location>
</feature>
<evidence type="ECO:0000313" key="3">
    <source>
        <dbReference type="Proteomes" id="UP001519460"/>
    </source>
</evidence>
<evidence type="ECO:0000313" key="2">
    <source>
        <dbReference type="EMBL" id="KAK7494884.1"/>
    </source>
</evidence>
<gene>
    <name evidence="2" type="ORF">BaRGS_00013763</name>
</gene>
<comment type="caution">
    <text evidence="2">The sequence shown here is derived from an EMBL/GenBank/DDBJ whole genome shotgun (WGS) entry which is preliminary data.</text>
</comment>
<dbReference type="AlphaFoldDB" id="A0ABD0L687"/>
<evidence type="ECO:0000256" key="1">
    <source>
        <dbReference type="SAM" id="MobiDB-lite"/>
    </source>
</evidence>
<sequence length="86" mass="9717">MVVDSSRASQPAQVGTSLDRPSSSGYLPLGNPRRMLHRSDRREFDETESQSFELGSISEFKHKPYVEAPIDIKWRSSEIMGVFCVV</sequence>
<dbReference type="Proteomes" id="UP001519460">
    <property type="component" value="Unassembled WGS sequence"/>
</dbReference>
<dbReference type="EMBL" id="JACVVK020000079">
    <property type="protein sequence ID" value="KAK7494884.1"/>
    <property type="molecule type" value="Genomic_DNA"/>
</dbReference>
<organism evidence="2 3">
    <name type="scientific">Batillaria attramentaria</name>
    <dbReference type="NCBI Taxonomy" id="370345"/>
    <lineage>
        <taxon>Eukaryota</taxon>
        <taxon>Metazoa</taxon>
        <taxon>Spiralia</taxon>
        <taxon>Lophotrochozoa</taxon>
        <taxon>Mollusca</taxon>
        <taxon>Gastropoda</taxon>
        <taxon>Caenogastropoda</taxon>
        <taxon>Sorbeoconcha</taxon>
        <taxon>Cerithioidea</taxon>
        <taxon>Batillariidae</taxon>
        <taxon>Batillaria</taxon>
    </lineage>
</organism>
<feature type="region of interest" description="Disordered" evidence="1">
    <location>
        <begin position="1"/>
        <end position="33"/>
    </location>
</feature>
<proteinExistence type="predicted"/>